<dbReference type="Proteomes" id="UP000694924">
    <property type="component" value="Unplaced"/>
</dbReference>
<comment type="subcellular location">
    <subcellularLocation>
        <location evidence="1">Membrane</location>
        <topology evidence="1">Single-pass membrane protein</topology>
    </subcellularLocation>
</comment>
<dbReference type="InterPro" id="IPR011009">
    <property type="entry name" value="Kinase-like_dom_sf"/>
</dbReference>
<dbReference type="PANTHER" id="PTHR24416">
    <property type="entry name" value="TYROSINE-PROTEIN KINASE RECEPTOR"/>
    <property type="match status" value="1"/>
</dbReference>
<keyword evidence="3" id="KW-0067">ATP-binding</keyword>
<evidence type="ECO:0000256" key="3">
    <source>
        <dbReference type="PROSITE-ProRule" id="PRU10141"/>
    </source>
</evidence>
<gene>
    <name evidence="7" type="primary">LOC107066803</name>
</gene>
<dbReference type="InterPro" id="IPR008266">
    <property type="entry name" value="Tyr_kinase_AS"/>
</dbReference>
<evidence type="ECO:0000256" key="4">
    <source>
        <dbReference type="SAM" id="Phobius"/>
    </source>
</evidence>
<dbReference type="PRINTS" id="PR00109">
    <property type="entry name" value="TYRKINASE"/>
</dbReference>
<dbReference type="Gene3D" id="1.10.510.10">
    <property type="entry name" value="Transferase(Phosphotransferase) domain 1"/>
    <property type="match status" value="1"/>
</dbReference>
<name>A0ABM1IAL1_POLDO</name>
<dbReference type="SUPFAM" id="SSF56112">
    <property type="entry name" value="Protein kinase-like (PK-like)"/>
    <property type="match status" value="1"/>
</dbReference>
<evidence type="ECO:0000256" key="1">
    <source>
        <dbReference type="ARBA" id="ARBA00004167"/>
    </source>
</evidence>
<comment type="catalytic activity">
    <reaction evidence="2">
        <text>L-tyrosyl-[protein] + ATP = O-phospho-L-tyrosyl-[protein] + ADP + H(+)</text>
        <dbReference type="Rhea" id="RHEA:10596"/>
        <dbReference type="Rhea" id="RHEA-COMP:10136"/>
        <dbReference type="Rhea" id="RHEA-COMP:20101"/>
        <dbReference type="ChEBI" id="CHEBI:15378"/>
        <dbReference type="ChEBI" id="CHEBI:30616"/>
        <dbReference type="ChEBI" id="CHEBI:46858"/>
        <dbReference type="ChEBI" id="CHEBI:61978"/>
        <dbReference type="ChEBI" id="CHEBI:456216"/>
        <dbReference type="EC" id="2.7.10.1"/>
    </reaction>
</comment>
<feature type="binding site" evidence="3">
    <location>
        <position position="192"/>
    </location>
    <ligand>
        <name>ATP</name>
        <dbReference type="ChEBI" id="CHEBI:30616"/>
    </ligand>
</feature>
<organism evidence="6 7">
    <name type="scientific">Polistes dominula</name>
    <name type="common">European paper wasp</name>
    <name type="synonym">Vespa dominula</name>
    <dbReference type="NCBI Taxonomy" id="743375"/>
    <lineage>
        <taxon>Eukaryota</taxon>
        <taxon>Metazoa</taxon>
        <taxon>Ecdysozoa</taxon>
        <taxon>Arthropoda</taxon>
        <taxon>Hexapoda</taxon>
        <taxon>Insecta</taxon>
        <taxon>Pterygota</taxon>
        <taxon>Neoptera</taxon>
        <taxon>Endopterygota</taxon>
        <taxon>Hymenoptera</taxon>
        <taxon>Apocrita</taxon>
        <taxon>Aculeata</taxon>
        <taxon>Vespoidea</taxon>
        <taxon>Vespidae</taxon>
        <taxon>Polistinae</taxon>
        <taxon>Polistini</taxon>
        <taxon>Polistes</taxon>
    </lineage>
</organism>
<keyword evidence="4" id="KW-1133">Transmembrane helix</keyword>
<evidence type="ECO:0000256" key="2">
    <source>
        <dbReference type="ARBA" id="ARBA00051243"/>
    </source>
</evidence>
<dbReference type="PROSITE" id="PS50011">
    <property type="entry name" value="PROTEIN_KINASE_DOM"/>
    <property type="match status" value="1"/>
</dbReference>
<dbReference type="PANTHER" id="PTHR24416:SF611">
    <property type="entry name" value="TYROSINE-PROTEIN KINASE TRANSMEMBRANE RECEPTOR ROR"/>
    <property type="match status" value="1"/>
</dbReference>
<sequence length="487" mass="55937">MSKAGFPVYNISQIGITKATVNTFLWNLHNGNRCNKLQHNYKVFVTGIDNNGCFGNDGTFTIDLMNQNSSKESYIIEFISIAVICIIFTLLSLITVSKIKEGTFILKEEYTSRMQSIDSISKCKSNWVNSILRKHNVLYTECNTEVMSHKQETNEFEIPYDSLKLTSELGKGQFSKVYLGYINNNAVPVAVKMSRLSNELNRLDVYQEFVEEIEIMKKAGKHPHLVNLMGYSIMPDKSICIILEYMKGGNLLAYLHSIRDQKAESEMTINNLNKYEFLFHSSESIYINLECSKKEENTINMENEVERNQFIQFALDIAKGMEHLESKGIVHRDLAARNILLTSDLHLKICDFGLSRNGIYTINDTSNKIRQLPVRWMSPETLQDRIFSSKSDVWSFGIVLWEIGTLGAFPYSDIPDNKLLQHIIIEKQSLNQPKNIPCDIYKIMQYCWAFQPENRPTFAQLLLNLQVLLELYPLQNGKSNPCYTLLS</sequence>
<dbReference type="InterPro" id="IPR001245">
    <property type="entry name" value="Ser-Thr/Tyr_kinase_cat_dom"/>
</dbReference>
<dbReference type="InterPro" id="IPR050122">
    <property type="entry name" value="RTK"/>
</dbReference>
<evidence type="ECO:0000313" key="6">
    <source>
        <dbReference type="Proteomes" id="UP000694924"/>
    </source>
</evidence>
<dbReference type="RefSeq" id="XP_015177248.1">
    <property type="nucleotide sequence ID" value="XM_015321762.1"/>
</dbReference>
<dbReference type="CDD" id="cd00192">
    <property type="entry name" value="PTKc"/>
    <property type="match status" value="1"/>
</dbReference>
<dbReference type="InterPro" id="IPR017441">
    <property type="entry name" value="Protein_kinase_ATP_BS"/>
</dbReference>
<evidence type="ECO:0000259" key="5">
    <source>
        <dbReference type="PROSITE" id="PS50011"/>
    </source>
</evidence>
<dbReference type="GeneID" id="107066803"/>
<dbReference type="PROSITE" id="PS00107">
    <property type="entry name" value="PROTEIN_KINASE_ATP"/>
    <property type="match status" value="1"/>
</dbReference>
<reference evidence="7" key="1">
    <citation type="submission" date="2025-08" db="UniProtKB">
        <authorList>
            <consortium name="RefSeq"/>
        </authorList>
    </citation>
    <scope>IDENTIFICATION</scope>
    <source>
        <tissue evidence="7">Whole body</tissue>
    </source>
</reference>
<dbReference type="InterPro" id="IPR020635">
    <property type="entry name" value="Tyr_kinase_cat_dom"/>
</dbReference>
<evidence type="ECO:0000313" key="7">
    <source>
        <dbReference type="RefSeq" id="XP_015177248.1"/>
    </source>
</evidence>
<proteinExistence type="predicted"/>
<dbReference type="SMART" id="SM00219">
    <property type="entry name" value="TyrKc"/>
    <property type="match status" value="1"/>
</dbReference>
<dbReference type="InterPro" id="IPR000719">
    <property type="entry name" value="Prot_kinase_dom"/>
</dbReference>
<keyword evidence="3" id="KW-0547">Nucleotide-binding</keyword>
<feature type="transmembrane region" description="Helical" evidence="4">
    <location>
        <begin position="74"/>
        <end position="94"/>
    </location>
</feature>
<dbReference type="PROSITE" id="PS00109">
    <property type="entry name" value="PROTEIN_KINASE_TYR"/>
    <property type="match status" value="1"/>
</dbReference>
<dbReference type="Pfam" id="PF07714">
    <property type="entry name" value="PK_Tyr_Ser-Thr"/>
    <property type="match status" value="1"/>
</dbReference>
<protein>
    <submittedName>
        <fullName evidence="7">Fibroblast growth factor receptor 2-like</fullName>
    </submittedName>
</protein>
<keyword evidence="6" id="KW-1185">Reference proteome</keyword>
<feature type="domain" description="Protein kinase" evidence="5">
    <location>
        <begin position="163"/>
        <end position="469"/>
    </location>
</feature>
<keyword evidence="4" id="KW-0812">Transmembrane</keyword>
<dbReference type="Gene3D" id="3.30.200.20">
    <property type="entry name" value="Phosphorylase Kinase, domain 1"/>
    <property type="match status" value="1"/>
</dbReference>
<keyword evidence="4" id="KW-0472">Membrane</keyword>
<accession>A0ABM1IAL1</accession>